<organism evidence="1 2">
    <name type="scientific">Meloidogyne enterolobii</name>
    <name type="common">Root-knot nematode worm</name>
    <name type="synonym">Meloidogyne mayaguensis</name>
    <dbReference type="NCBI Taxonomy" id="390850"/>
    <lineage>
        <taxon>Eukaryota</taxon>
        <taxon>Metazoa</taxon>
        <taxon>Ecdysozoa</taxon>
        <taxon>Nematoda</taxon>
        <taxon>Chromadorea</taxon>
        <taxon>Rhabditida</taxon>
        <taxon>Tylenchina</taxon>
        <taxon>Tylenchomorpha</taxon>
        <taxon>Tylenchoidea</taxon>
        <taxon>Meloidogynidae</taxon>
        <taxon>Meloidogyninae</taxon>
        <taxon>Meloidogyne</taxon>
    </lineage>
</organism>
<gene>
    <name evidence="1" type="ORF">MENTE1834_LOCUS43144</name>
</gene>
<reference evidence="1" key="1">
    <citation type="submission" date="2023-11" db="EMBL/GenBank/DDBJ databases">
        <authorList>
            <person name="Poullet M."/>
        </authorList>
    </citation>
    <scope>NUCLEOTIDE SEQUENCE</scope>
    <source>
        <strain evidence="1">E1834</strain>
    </source>
</reference>
<protein>
    <submittedName>
        <fullName evidence="1">Uncharacterized protein</fullName>
    </submittedName>
</protein>
<sequence length="153" mass="18034">MLQLIKSFQINEFNPYKIATKSKGEGPSGKRYSLDAGILQTLWPVLDIWMILTRVVVLSVLVTWFLKLYNWYVSIRMKRTIKHELNKDILNRNYKQIVEPPLNQEANSEKQRTMKNCRSSNFVGIRCKRRTLKRKYRNCHVSRFSKGSVASTH</sequence>
<accession>A0ACB1ATJ1</accession>
<comment type="caution">
    <text evidence="1">The sequence shown here is derived from an EMBL/GenBank/DDBJ whole genome shotgun (WGS) entry which is preliminary data.</text>
</comment>
<evidence type="ECO:0000313" key="1">
    <source>
        <dbReference type="EMBL" id="CAK5105047.1"/>
    </source>
</evidence>
<name>A0ACB1ATJ1_MELEN</name>
<dbReference type="Proteomes" id="UP001497535">
    <property type="component" value="Unassembled WGS sequence"/>
</dbReference>
<keyword evidence="2" id="KW-1185">Reference proteome</keyword>
<proteinExistence type="predicted"/>
<dbReference type="EMBL" id="CAVMJV010000119">
    <property type="protein sequence ID" value="CAK5105047.1"/>
    <property type="molecule type" value="Genomic_DNA"/>
</dbReference>
<evidence type="ECO:0000313" key="2">
    <source>
        <dbReference type="Proteomes" id="UP001497535"/>
    </source>
</evidence>